<evidence type="ECO:0000256" key="7">
    <source>
        <dbReference type="PROSITE-ProRule" id="PRU00042"/>
    </source>
</evidence>
<protein>
    <recommendedName>
        <fullName evidence="9">C2H2-type domain-containing protein</fullName>
    </recommendedName>
</protein>
<feature type="region of interest" description="Disordered" evidence="8">
    <location>
        <begin position="306"/>
        <end position="326"/>
    </location>
</feature>
<keyword evidence="2" id="KW-0479">Metal-binding</keyword>
<evidence type="ECO:0000259" key="9">
    <source>
        <dbReference type="PROSITE" id="PS50157"/>
    </source>
</evidence>
<dbReference type="InterPro" id="IPR051059">
    <property type="entry name" value="VerF-like"/>
</dbReference>
<dbReference type="InterPro" id="IPR013087">
    <property type="entry name" value="Znf_C2H2_type"/>
</dbReference>
<dbReference type="PROSITE" id="PS00028">
    <property type="entry name" value="ZINC_FINGER_C2H2_1"/>
    <property type="match status" value="2"/>
</dbReference>
<organism evidence="10 11">
    <name type="scientific">Cladophialophora chaetospira</name>
    <dbReference type="NCBI Taxonomy" id="386627"/>
    <lineage>
        <taxon>Eukaryota</taxon>
        <taxon>Fungi</taxon>
        <taxon>Dikarya</taxon>
        <taxon>Ascomycota</taxon>
        <taxon>Pezizomycotina</taxon>
        <taxon>Eurotiomycetes</taxon>
        <taxon>Chaetothyriomycetidae</taxon>
        <taxon>Chaetothyriales</taxon>
        <taxon>Herpotrichiellaceae</taxon>
        <taxon>Cladophialophora</taxon>
    </lineage>
</organism>
<evidence type="ECO:0000256" key="1">
    <source>
        <dbReference type="ARBA" id="ARBA00004123"/>
    </source>
</evidence>
<evidence type="ECO:0000313" key="11">
    <source>
        <dbReference type="Proteomes" id="UP001172673"/>
    </source>
</evidence>
<dbReference type="PANTHER" id="PTHR40626">
    <property type="entry name" value="MIP31509P"/>
    <property type="match status" value="1"/>
</dbReference>
<dbReference type="Pfam" id="PF00096">
    <property type="entry name" value="zf-C2H2"/>
    <property type="match status" value="1"/>
</dbReference>
<evidence type="ECO:0000256" key="5">
    <source>
        <dbReference type="ARBA" id="ARBA00022833"/>
    </source>
</evidence>
<dbReference type="GO" id="GO:0008270">
    <property type="term" value="F:zinc ion binding"/>
    <property type="evidence" value="ECO:0007669"/>
    <property type="project" value="UniProtKB-KW"/>
</dbReference>
<evidence type="ECO:0000256" key="4">
    <source>
        <dbReference type="ARBA" id="ARBA00022771"/>
    </source>
</evidence>
<comment type="caution">
    <text evidence="10">The sequence shown here is derived from an EMBL/GenBank/DDBJ whole genome shotgun (WGS) entry which is preliminary data.</text>
</comment>
<dbReference type="PROSITE" id="PS50157">
    <property type="entry name" value="ZINC_FINGER_C2H2_2"/>
    <property type="match status" value="2"/>
</dbReference>
<dbReference type="FunFam" id="3.30.160.60:FF:002343">
    <property type="entry name" value="Zinc finger protein 33A"/>
    <property type="match status" value="1"/>
</dbReference>
<feature type="domain" description="C2H2-type" evidence="9">
    <location>
        <begin position="71"/>
        <end position="94"/>
    </location>
</feature>
<keyword evidence="4 7" id="KW-0863">Zinc-finger</keyword>
<dbReference type="GO" id="GO:0005634">
    <property type="term" value="C:nucleus"/>
    <property type="evidence" value="ECO:0007669"/>
    <property type="project" value="UniProtKB-SubCell"/>
</dbReference>
<dbReference type="SMART" id="SM00355">
    <property type="entry name" value="ZnF_C2H2"/>
    <property type="match status" value="2"/>
</dbReference>
<keyword evidence="3" id="KW-0677">Repeat</keyword>
<dbReference type="InterPro" id="IPR036236">
    <property type="entry name" value="Znf_C2H2_sf"/>
</dbReference>
<feature type="domain" description="C2H2-type" evidence="9">
    <location>
        <begin position="43"/>
        <end position="70"/>
    </location>
</feature>
<name>A0AA39CPS6_9EURO</name>
<keyword evidence="6" id="KW-0539">Nucleus</keyword>
<reference evidence="10" key="1">
    <citation type="submission" date="2022-10" db="EMBL/GenBank/DDBJ databases">
        <title>Culturing micro-colonial fungi from biological soil crusts in the Mojave desert and describing Neophaeococcomyces mojavensis, and introducing the new genera and species Taxawa tesnikishii.</title>
        <authorList>
            <person name="Kurbessoian T."/>
            <person name="Stajich J.E."/>
        </authorList>
    </citation>
    <scope>NUCLEOTIDE SEQUENCE</scope>
    <source>
        <strain evidence="10">TK_41</strain>
    </source>
</reference>
<dbReference type="Gene3D" id="3.30.160.60">
    <property type="entry name" value="Classic Zinc Finger"/>
    <property type="match status" value="2"/>
</dbReference>
<keyword evidence="11" id="KW-1185">Reference proteome</keyword>
<dbReference type="GO" id="GO:0000978">
    <property type="term" value="F:RNA polymerase II cis-regulatory region sequence-specific DNA binding"/>
    <property type="evidence" value="ECO:0007669"/>
    <property type="project" value="InterPro"/>
</dbReference>
<evidence type="ECO:0000256" key="3">
    <source>
        <dbReference type="ARBA" id="ARBA00022737"/>
    </source>
</evidence>
<feature type="region of interest" description="Disordered" evidence="8">
    <location>
        <begin position="97"/>
        <end position="116"/>
    </location>
</feature>
<sequence length="326" mass="36696">MGATTLQLLELCSDCHGCEFHFADSILNMHEGEGRSSAKTNTIRCSYCQRTFARTEHLARHERSHRNEKPFKCNYCESTFTRKDVIKRHHLRYHLDLLEPGTGGGHMPRQTSRSELDTLEPPERAIIPSSQYPPAPSSLQTTSSGYIRGQIDEILLPDVVPEALDPVNPMSALLPGMDVNFSWDTMLVEDNIWGSKPFEETNPDVNVAQLPSFSQAPERSRPDWKGSCEISPSKRRALEQDIRAAFAQTIEPANFKFPSCLTFERLLTNCLEHFILQVPCLHIPTWRADDLELYVDSVAGVDTSATPSHWYNTGGRPKTDGRSLAL</sequence>
<dbReference type="SUPFAM" id="SSF57667">
    <property type="entry name" value="beta-beta-alpha zinc fingers"/>
    <property type="match status" value="1"/>
</dbReference>
<proteinExistence type="predicted"/>
<dbReference type="GO" id="GO:0000785">
    <property type="term" value="C:chromatin"/>
    <property type="evidence" value="ECO:0007669"/>
    <property type="project" value="TreeGrafter"/>
</dbReference>
<evidence type="ECO:0000256" key="2">
    <source>
        <dbReference type="ARBA" id="ARBA00022723"/>
    </source>
</evidence>
<keyword evidence="5" id="KW-0862">Zinc</keyword>
<feature type="compositionally biased region" description="Basic and acidic residues" evidence="8">
    <location>
        <begin position="317"/>
        <end position="326"/>
    </location>
</feature>
<evidence type="ECO:0000256" key="8">
    <source>
        <dbReference type="SAM" id="MobiDB-lite"/>
    </source>
</evidence>
<gene>
    <name evidence="10" type="ORF">H2200_001595</name>
</gene>
<dbReference type="GO" id="GO:0000981">
    <property type="term" value="F:DNA-binding transcription factor activity, RNA polymerase II-specific"/>
    <property type="evidence" value="ECO:0007669"/>
    <property type="project" value="InterPro"/>
</dbReference>
<dbReference type="AlphaFoldDB" id="A0AA39CPS6"/>
<evidence type="ECO:0000256" key="6">
    <source>
        <dbReference type="ARBA" id="ARBA00023242"/>
    </source>
</evidence>
<comment type="subcellular location">
    <subcellularLocation>
        <location evidence="1">Nucleus</location>
    </subcellularLocation>
</comment>
<evidence type="ECO:0000313" key="10">
    <source>
        <dbReference type="EMBL" id="KAJ9615520.1"/>
    </source>
</evidence>
<accession>A0AA39CPS6</accession>
<dbReference type="EMBL" id="JAPDRK010000002">
    <property type="protein sequence ID" value="KAJ9615520.1"/>
    <property type="molecule type" value="Genomic_DNA"/>
</dbReference>
<dbReference type="PANTHER" id="PTHR40626:SF11">
    <property type="entry name" value="ZINC FINGER PROTEIN YPR022C"/>
    <property type="match status" value="1"/>
</dbReference>
<dbReference type="Proteomes" id="UP001172673">
    <property type="component" value="Unassembled WGS sequence"/>
</dbReference>